<feature type="compositionally biased region" description="Polar residues" evidence="5">
    <location>
        <begin position="1"/>
        <end position="10"/>
    </location>
</feature>
<organism evidence="6 7">
    <name type="scientific">Aureobasidium pullulans</name>
    <name type="common">Black yeast</name>
    <name type="synonym">Pullularia pullulans</name>
    <dbReference type="NCBI Taxonomy" id="5580"/>
    <lineage>
        <taxon>Eukaryota</taxon>
        <taxon>Fungi</taxon>
        <taxon>Dikarya</taxon>
        <taxon>Ascomycota</taxon>
        <taxon>Pezizomycotina</taxon>
        <taxon>Dothideomycetes</taxon>
        <taxon>Dothideomycetidae</taxon>
        <taxon>Dothideales</taxon>
        <taxon>Saccotheciaceae</taxon>
        <taxon>Aureobasidium</taxon>
    </lineage>
</organism>
<evidence type="ECO:0000256" key="4">
    <source>
        <dbReference type="ARBA" id="ARBA00023242"/>
    </source>
</evidence>
<comment type="subcellular location">
    <subcellularLocation>
        <location evidence="1">Nucleus</location>
    </subcellularLocation>
</comment>
<dbReference type="GO" id="GO:0034967">
    <property type="term" value="C:Set3 complex"/>
    <property type="evidence" value="ECO:0007669"/>
    <property type="project" value="TreeGrafter"/>
</dbReference>
<dbReference type="Proteomes" id="UP000306584">
    <property type="component" value="Unassembled WGS sequence"/>
</dbReference>
<dbReference type="Gene3D" id="2.130.10.10">
    <property type="entry name" value="YVTN repeat-like/Quinoprotein amine dehydrogenase"/>
    <property type="match status" value="1"/>
</dbReference>
<dbReference type="Gene3D" id="1.20.960.30">
    <property type="match status" value="1"/>
</dbReference>
<evidence type="ECO:0000313" key="7">
    <source>
        <dbReference type="Proteomes" id="UP000306584"/>
    </source>
</evidence>
<dbReference type="PROSITE" id="PS50896">
    <property type="entry name" value="LISH"/>
    <property type="match status" value="1"/>
</dbReference>
<dbReference type="Pfam" id="PF08513">
    <property type="entry name" value="LisH"/>
    <property type="match status" value="1"/>
</dbReference>
<feature type="compositionally biased region" description="Basic and acidic residues" evidence="5">
    <location>
        <begin position="248"/>
        <end position="262"/>
    </location>
</feature>
<evidence type="ECO:0000256" key="3">
    <source>
        <dbReference type="ARBA" id="ARBA00022737"/>
    </source>
</evidence>
<dbReference type="AlphaFoldDB" id="A0A4S9LDB5"/>
<dbReference type="GO" id="GO:0003714">
    <property type="term" value="F:transcription corepressor activity"/>
    <property type="evidence" value="ECO:0007669"/>
    <property type="project" value="InterPro"/>
</dbReference>
<name>A0A4S9LDB5_AURPU</name>
<feature type="region of interest" description="Disordered" evidence="5">
    <location>
        <begin position="201"/>
        <end position="275"/>
    </location>
</feature>
<dbReference type="SUPFAM" id="SSF50978">
    <property type="entry name" value="WD40 repeat-like"/>
    <property type="match status" value="1"/>
</dbReference>
<dbReference type="EMBL" id="QZBD01000141">
    <property type="protein sequence ID" value="THY26725.1"/>
    <property type="molecule type" value="Genomic_DNA"/>
</dbReference>
<dbReference type="PANTHER" id="PTHR22846:SF2">
    <property type="entry name" value="F-BOX-LIKE_WD REPEAT-CONTAINING PROTEIN EBI"/>
    <property type="match status" value="1"/>
</dbReference>
<feature type="region of interest" description="Disordered" evidence="5">
    <location>
        <begin position="1"/>
        <end position="27"/>
    </location>
</feature>
<gene>
    <name evidence="6" type="ORF">D6D01_04365</name>
</gene>
<keyword evidence="4" id="KW-0539">Nucleus</keyword>
<protein>
    <submittedName>
        <fullName evidence="6">Uncharacterized protein</fullName>
    </submittedName>
</protein>
<reference evidence="6 7" key="1">
    <citation type="submission" date="2018-10" db="EMBL/GenBank/DDBJ databases">
        <title>Fifty Aureobasidium pullulans genomes reveal a recombining polyextremotolerant generalist.</title>
        <authorList>
            <person name="Gostincar C."/>
            <person name="Turk M."/>
            <person name="Zajc J."/>
            <person name="Gunde-Cimerman N."/>
        </authorList>
    </citation>
    <scope>NUCLEOTIDE SEQUENCE [LARGE SCALE GENOMIC DNA]</scope>
    <source>
        <strain evidence="6 7">EXF-6604</strain>
    </source>
</reference>
<sequence>MASKAATTAASVPGRDSPTSHVPWTERSGVEWSGKPKLVWLRECGRTWLHRVDSGYRLANTLPGWLVASHRIASHTVLVISRQLHLHLHLGLCRWHSHTVGHSSTSGAMGDGALGSDHINYLILRYLQEAGHENAAKALHQDWHRPQEYGDPEKLPFAPLVKQHELVHIIQDAIFHDQLLAQVTNQSRRFNLTTRQFAHRASINDRRSSTNQHDFPIPPAKRSRKSNDSLNPDSMQIDSIPQDDDQQDAEHEPTSDAPEPEHIPTTSSATQTDKKLKSKSETMYWALDQPDASILHALWNPTLSQSTHLLTVGESLCRFYTLPNQTKGGVQRAHHTDAETMPKGSIITAACWHPSGRYATCALESTRRLPGGSHEPVRSMFDATVQGTKRFYDLQGYLLQHSAMIVALRYNQSGTRLLSVSTNMKRGLVEIWDASQPATSLDPVAVKLFNQPVIDAVWASDDSIVVCGENRLDFYQIHDASLPNGTDTNGDSFASTGTRNFALQYSHPTDKQWDKVRYDSVNGIVAATSVSDDCTILLAKTAPRWVPLPGFPADGPAGRRATAMAFQPVDPASNIGTPVPRRLAVTHDSGLVRVYRVSPNLCETLHEFTMGPHEAALALSWSPTGSCLAVASEEAVKIWDLNTGSVPLLTWRAAATHWYQGDENNLPDGDETGDEPSLNWDADGKRLVFAVGRKMAAIRLLMPSKNILHTNDEADTVD</sequence>
<dbReference type="GO" id="GO:0006357">
    <property type="term" value="P:regulation of transcription by RNA polymerase II"/>
    <property type="evidence" value="ECO:0007669"/>
    <property type="project" value="TreeGrafter"/>
</dbReference>
<evidence type="ECO:0000256" key="2">
    <source>
        <dbReference type="ARBA" id="ARBA00022574"/>
    </source>
</evidence>
<evidence type="ECO:0000256" key="1">
    <source>
        <dbReference type="ARBA" id="ARBA00004123"/>
    </source>
</evidence>
<evidence type="ECO:0000256" key="5">
    <source>
        <dbReference type="SAM" id="MobiDB-lite"/>
    </source>
</evidence>
<dbReference type="InterPro" id="IPR036322">
    <property type="entry name" value="WD40_repeat_dom_sf"/>
</dbReference>
<dbReference type="PANTHER" id="PTHR22846">
    <property type="entry name" value="WD40 REPEAT PROTEIN"/>
    <property type="match status" value="1"/>
</dbReference>
<dbReference type="InterPro" id="IPR045183">
    <property type="entry name" value="Ebi-like"/>
</dbReference>
<dbReference type="Pfam" id="PF00400">
    <property type="entry name" value="WD40"/>
    <property type="match status" value="1"/>
</dbReference>
<accession>A0A4S9LDB5</accession>
<dbReference type="InterPro" id="IPR015943">
    <property type="entry name" value="WD40/YVTN_repeat-like_dom_sf"/>
</dbReference>
<dbReference type="SMART" id="SM00320">
    <property type="entry name" value="WD40"/>
    <property type="match status" value="2"/>
</dbReference>
<keyword evidence="3" id="KW-0677">Repeat</keyword>
<dbReference type="InterPro" id="IPR006594">
    <property type="entry name" value="LisH"/>
</dbReference>
<proteinExistence type="predicted"/>
<dbReference type="InterPro" id="IPR001680">
    <property type="entry name" value="WD40_rpt"/>
</dbReference>
<keyword evidence="2" id="KW-0853">WD repeat</keyword>
<evidence type="ECO:0000313" key="6">
    <source>
        <dbReference type="EMBL" id="THY26725.1"/>
    </source>
</evidence>
<comment type="caution">
    <text evidence="6">The sequence shown here is derived from an EMBL/GenBank/DDBJ whole genome shotgun (WGS) entry which is preliminary data.</text>
</comment>